<comment type="cofactor">
    <cofactor evidence="1">
        <name>pyridoxal 5'-phosphate</name>
        <dbReference type="ChEBI" id="CHEBI:597326"/>
    </cofactor>
</comment>
<dbReference type="GO" id="GO:0008784">
    <property type="term" value="F:alanine racemase activity"/>
    <property type="evidence" value="ECO:0007669"/>
    <property type="project" value="UniProtKB-EC"/>
</dbReference>
<dbReference type="InterPro" id="IPR000821">
    <property type="entry name" value="Ala_racemase"/>
</dbReference>
<dbReference type="AlphaFoldDB" id="A0A101HJW8"/>
<accession>A0A101HJW8</accession>
<dbReference type="InterPro" id="IPR011079">
    <property type="entry name" value="Ala_racemase_C"/>
</dbReference>
<keyword evidence="3 5" id="KW-0413">Isomerase</keyword>
<proteinExistence type="predicted"/>
<dbReference type="Gene3D" id="2.40.37.10">
    <property type="entry name" value="Lyase, Ornithine Decarboxylase, Chain A, domain 1"/>
    <property type="match status" value="1"/>
</dbReference>
<sequence length="153" mass="17310">MVRTGLSLYGYSPIEDFQKKLKPINTFRTKVSYFKVLEKGSTVGYDATYKTKERTRIVTLPLGYADGYARSLSNKGKVIIRDREYPIVGRVCMDQCMVDIGPDGEAYNGDDVLLWGNDGKNSIDLWKVSKTANRSIYDMLCGISQRVPRGYID</sequence>
<dbReference type="SUPFAM" id="SSF50621">
    <property type="entry name" value="Alanine racemase C-terminal domain-like"/>
    <property type="match status" value="1"/>
</dbReference>
<comment type="caution">
    <text evidence="5">The sequence shown here is derived from an EMBL/GenBank/DDBJ whole genome shotgun (WGS) entry which is preliminary data.</text>
</comment>
<dbReference type="PANTHER" id="PTHR30511:SF0">
    <property type="entry name" value="ALANINE RACEMASE, CATABOLIC-RELATED"/>
    <property type="match status" value="1"/>
</dbReference>
<dbReference type="PRINTS" id="PR00992">
    <property type="entry name" value="ALARACEMASE"/>
</dbReference>
<evidence type="ECO:0000256" key="1">
    <source>
        <dbReference type="ARBA" id="ARBA00001933"/>
    </source>
</evidence>
<dbReference type="PATRIC" id="fig|1641389.3.peg.831"/>
<evidence type="ECO:0000259" key="4">
    <source>
        <dbReference type="SMART" id="SM01005"/>
    </source>
</evidence>
<dbReference type="GO" id="GO:0006522">
    <property type="term" value="P:alanine metabolic process"/>
    <property type="evidence" value="ECO:0007669"/>
    <property type="project" value="InterPro"/>
</dbReference>
<organism evidence="5 6">
    <name type="scientific">candidate division WS6 bacterium 34_10</name>
    <dbReference type="NCBI Taxonomy" id="1641389"/>
    <lineage>
        <taxon>Bacteria</taxon>
        <taxon>Candidatus Dojkabacteria</taxon>
    </lineage>
</organism>
<reference evidence="6" key="1">
    <citation type="journal article" date="2015" name="MBio">
        <title>Genome-Resolved Metagenomic Analysis Reveals Roles for Candidate Phyla and Other Microbial Community Members in Biogeochemical Transformations in Oil Reservoirs.</title>
        <authorList>
            <person name="Hu P."/>
            <person name="Tom L."/>
            <person name="Singh A."/>
            <person name="Thomas B.C."/>
            <person name="Baker B.J."/>
            <person name="Piceno Y.M."/>
            <person name="Andersen G.L."/>
            <person name="Banfield J.F."/>
        </authorList>
    </citation>
    <scope>NUCLEOTIDE SEQUENCE [LARGE SCALE GENOMIC DNA]</scope>
</reference>
<name>A0A101HJW8_9BACT</name>
<dbReference type="Pfam" id="PF00842">
    <property type="entry name" value="Ala_racemase_C"/>
    <property type="match status" value="1"/>
</dbReference>
<keyword evidence="2" id="KW-0663">Pyridoxal phosphate</keyword>
<evidence type="ECO:0000256" key="2">
    <source>
        <dbReference type="ARBA" id="ARBA00022898"/>
    </source>
</evidence>
<evidence type="ECO:0000313" key="6">
    <source>
        <dbReference type="Proteomes" id="UP000053904"/>
    </source>
</evidence>
<dbReference type="GO" id="GO:0030170">
    <property type="term" value="F:pyridoxal phosphate binding"/>
    <property type="evidence" value="ECO:0007669"/>
    <property type="project" value="TreeGrafter"/>
</dbReference>
<evidence type="ECO:0000256" key="3">
    <source>
        <dbReference type="ARBA" id="ARBA00023235"/>
    </source>
</evidence>
<gene>
    <name evidence="5" type="ORF">XD93_0063</name>
</gene>
<protein>
    <submittedName>
        <fullName evidence="5">Alanine racemase</fullName>
        <ecNumber evidence="5">5.1.1.1</ecNumber>
    </submittedName>
</protein>
<dbReference type="GO" id="GO:0005829">
    <property type="term" value="C:cytosol"/>
    <property type="evidence" value="ECO:0007669"/>
    <property type="project" value="TreeGrafter"/>
</dbReference>
<dbReference type="EMBL" id="LGGO01000003">
    <property type="protein sequence ID" value="KUK77835.1"/>
    <property type="molecule type" value="Genomic_DNA"/>
</dbReference>
<dbReference type="PANTHER" id="PTHR30511">
    <property type="entry name" value="ALANINE RACEMASE"/>
    <property type="match status" value="1"/>
</dbReference>
<evidence type="ECO:0000313" key="5">
    <source>
        <dbReference type="EMBL" id="KUK77835.1"/>
    </source>
</evidence>
<dbReference type="SMART" id="SM01005">
    <property type="entry name" value="Ala_racemase_C"/>
    <property type="match status" value="1"/>
</dbReference>
<dbReference type="Proteomes" id="UP000053904">
    <property type="component" value="Unassembled WGS sequence"/>
</dbReference>
<feature type="domain" description="Alanine racemase C-terminal" evidence="4">
    <location>
        <begin position="24"/>
        <end position="152"/>
    </location>
</feature>
<dbReference type="InterPro" id="IPR009006">
    <property type="entry name" value="Ala_racemase/Decarboxylase_C"/>
</dbReference>
<dbReference type="EC" id="5.1.1.1" evidence="5"/>